<accession>A0A0D7E2C1</accession>
<dbReference type="Proteomes" id="UP000032515">
    <property type="component" value="Unassembled WGS sequence"/>
</dbReference>
<evidence type="ECO:0008006" key="4">
    <source>
        <dbReference type="Google" id="ProtNLM"/>
    </source>
</evidence>
<evidence type="ECO:0000313" key="2">
    <source>
        <dbReference type="EMBL" id="KIZ34625.1"/>
    </source>
</evidence>
<dbReference type="Gene3D" id="1.20.120.20">
    <property type="entry name" value="Apolipoprotein"/>
    <property type="match status" value="1"/>
</dbReference>
<name>A0A0D7E2C1_RHOPL</name>
<protein>
    <recommendedName>
        <fullName evidence="4">Nutrient deprivation-induced protein</fullName>
    </recommendedName>
</protein>
<evidence type="ECO:0000313" key="3">
    <source>
        <dbReference type="Proteomes" id="UP000032515"/>
    </source>
</evidence>
<sequence length="208" mass="22180">MAEHDTTSNLSSDAGAKSASGGGRTKRQQVNEMADQAVEAGRDLKDEIKDRVADFKDQIGDAAQASSEKVKSQAADFVETAKEFASQAGETIKDKANAQKNVGADYVGHLAEAMRRAAREFEGDLPIAAVYMRKAASRVEEVSDAVHQGEVQDLVKGMQSFARRQPTAFLGLAVLAGFGAVRFLKSSGGYAADDQDTTSRRDMASNSD</sequence>
<feature type="compositionally biased region" description="Basic and acidic residues" evidence="1">
    <location>
        <begin position="197"/>
        <end position="208"/>
    </location>
</feature>
<proteinExistence type="predicted"/>
<organism evidence="2 3">
    <name type="scientific">Rhodopseudomonas palustris</name>
    <dbReference type="NCBI Taxonomy" id="1076"/>
    <lineage>
        <taxon>Bacteria</taxon>
        <taxon>Pseudomonadati</taxon>
        <taxon>Pseudomonadota</taxon>
        <taxon>Alphaproteobacteria</taxon>
        <taxon>Hyphomicrobiales</taxon>
        <taxon>Nitrobacteraceae</taxon>
        <taxon>Rhodopseudomonas</taxon>
    </lineage>
</organism>
<dbReference type="OrthoDB" id="7889162at2"/>
<feature type="region of interest" description="Disordered" evidence="1">
    <location>
        <begin position="1"/>
        <end position="45"/>
    </location>
</feature>
<feature type="region of interest" description="Disordered" evidence="1">
    <location>
        <begin position="189"/>
        <end position="208"/>
    </location>
</feature>
<gene>
    <name evidence="2" type="ORF">OO17_26565</name>
</gene>
<dbReference type="EMBL" id="JXXE01000664">
    <property type="protein sequence ID" value="KIZ34625.1"/>
    <property type="molecule type" value="Genomic_DNA"/>
</dbReference>
<dbReference type="PATRIC" id="fig|1076.23.peg.1845"/>
<evidence type="ECO:0000256" key="1">
    <source>
        <dbReference type="SAM" id="MobiDB-lite"/>
    </source>
</evidence>
<dbReference type="RefSeq" id="WP_044417598.1">
    <property type="nucleotide sequence ID" value="NZ_JXXE01000664.1"/>
</dbReference>
<reference evidence="2 3" key="1">
    <citation type="submission" date="2014-11" db="EMBL/GenBank/DDBJ databases">
        <title>Genomics and ecophysiology of heterotrophic nitrogen fixing bacteria isolated from estuarine surface water.</title>
        <authorList>
            <person name="Bentzon-Tilia M."/>
            <person name="Severin I."/>
            <person name="Hansen L.H."/>
            <person name="Riemann L."/>
        </authorList>
    </citation>
    <scope>NUCLEOTIDE SEQUENCE [LARGE SCALE GENOMIC DNA]</scope>
    <source>
        <strain evidence="2 3">BAL398</strain>
    </source>
</reference>
<dbReference type="AlphaFoldDB" id="A0A0D7E2C1"/>
<comment type="caution">
    <text evidence="2">The sequence shown here is derived from an EMBL/GenBank/DDBJ whole genome shotgun (WGS) entry which is preliminary data.</text>
</comment>